<dbReference type="RefSeq" id="WP_065536408.1">
    <property type="nucleotide sequence ID" value="NZ_CP016534.2"/>
</dbReference>
<name>A0ABM6D2G9_9BACL</name>
<keyword evidence="2" id="KW-1185">Reference proteome</keyword>
<organism evidence="1 2">
    <name type="scientific">Planococcus antarcticus DSM 14505</name>
    <dbReference type="NCBI Taxonomy" id="1185653"/>
    <lineage>
        <taxon>Bacteria</taxon>
        <taxon>Bacillati</taxon>
        <taxon>Bacillota</taxon>
        <taxon>Bacilli</taxon>
        <taxon>Bacillales</taxon>
        <taxon>Caryophanaceae</taxon>
        <taxon>Planococcus</taxon>
    </lineage>
</organism>
<reference evidence="1" key="1">
    <citation type="submission" date="2016-10" db="EMBL/GenBank/DDBJ databases">
        <authorList>
            <person name="See-Too W.S."/>
        </authorList>
    </citation>
    <scope>NUCLEOTIDE SEQUENCE</scope>
    <source>
        <strain evidence="1">DSM 14505</strain>
    </source>
</reference>
<protein>
    <recommendedName>
        <fullName evidence="3">Transposase</fullName>
    </recommendedName>
</protein>
<dbReference type="Proteomes" id="UP000092661">
    <property type="component" value="Chromosome"/>
</dbReference>
<proteinExistence type="predicted"/>
<gene>
    <name evidence="1" type="ORF">BBH88_04395</name>
</gene>
<accession>A0ABM6D2G9</accession>
<evidence type="ECO:0000313" key="1">
    <source>
        <dbReference type="EMBL" id="ANU09592.1"/>
    </source>
</evidence>
<sequence>MEIIWAALESIQPVLESIACRMESIWGRIKSISNYMGMGDPIKTEKAKLQADFSIMRIEYQLPPKKPY</sequence>
<evidence type="ECO:0008006" key="3">
    <source>
        <dbReference type="Google" id="ProtNLM"/>
    </source>
</evidence>
<evidence type="ECO:0000313" key="2">
    <source>
        <dbReference type="Proteomes" id="UP000092661"/>
    </source>
</evidence>
<dbReference type="EMBL" id="CP016534">
    <property type="protein sequence ID" value="ANU09592.1"/>
    <property type="molecule type" value="Genomic_DNA"/>
</dbReference>